<name>A0A3D1UG59_9BACT</name>
<dbReference type="EMBL" id="JAKNDN010000035">
    <property type="protein sequence ID" value="MCG4961377.1"/>
    <property type="molecule type" value="Genomic_DNA"/>
</dbReference>
<dbReference type="Proteomes" id="UP001199750">
    <property type="component" value="Unassembled WGS sequence"/>
</dbReference>
<evidence type="ECO:0000313" key="4">
    <source>
        <dbReference type="Proteomes" id="UP000283426"/>
    </source>
</evidence>
<reference evidence="3 4" key="1">
    <citation type="submission" date="2018-08" db="EMBL/GenBank/DDBJ databases">
        <title>A genome reference for cultivated species of the human gut microbiota.</title>
        <authorList>
            <person name="Zou Y."/>
            <person name="Xue W."/>
            <person name="Luo G."/>
        </authorList>
    </citation>
    <scope>NUCLEOTIDE SEQUENCE [LARGE SCALE GENOMIC DNA]</scope>
    <source>
        <strain evidence="3 4">AF14-6AC</strain>
    </source>
</reference>
<dbReference type="OMA" id="FNDEMFD"/>
<gene>
    <name evidence="3" type="ORF">DWW24_20100</name>
    <name evidence="2" type="ORF">L0P03_16210</name>
</gene>
<dbReference type="RefSeq" id="WP_013610463.1">
    <property type="nucleotide sequence ID" value="NZ_JABWDG010000063.1"/>
</dbReference>
<organism evidence="3 4">
    <name type="scientific">Odoribacter splanchnicus</name>
    <dbReference type="NCBI Taxonomy" id="28118"/>
    <lineage>
        <taxon>Bacteria</taxon>
        <taxon>Pseudomonadati</taxon>
        <taxon>Bacteroidota</taxon>
        <taxon>Bacteroidia</taxon>
        <taxon>Bacteroidales</taxon>
        <taxon>Odoribacteraceae</taxon>
        <taxon>Odoribacter</taxon>
    </lineage>
</organism>
<keyword evidence="1" id="KW-0732">Signal</keyword>
<accession>A0A3D1UG59</accession>
<proteinExistence type="predicted"/>
<protein>
    <submittedName>
        <fullName evidence="2">DUF6055 domain-containing protein</fullName>
    </submittedName>
</protein>
<dbReference type="EMBL" id="QRYW01000060">
    <property type="protein sequence ID" value="RGV18184.1"/>
    <property type="molecule type" value="Genomic_DNA"/>
</dbReference>
<evidence type="ECO:0000313" key="2">
    <source>
        <dbReference type="EMBL" id="MCG4961377.1"/>
    </source>
</evidence>
<reference evidence="2" key="2">
    <citation type="submission" date="2022-01" db="EMBL/GenBank/DDBJ databases">
        <title>Collection of gut derived symbiotic bacterial strains cultured from healthy donors.</title>
        <authorList>
            <person name="Lin H."/>
            <person name="Kohout C."/>
            <person name="Waligurski E."/>
            <person name="Pamer E.G."/>
        </authorList>
    </citation>
    <scope>NUCLEOTIDE SEQUENCE</scope>
    <source>
        <strain evidence="2">DFI.1.149</strain>
    </source>
</reference>
<comment type="caution">
    <text evidence="3">The sequence shown here is derived from an EMBL/GenBank/DDBJ whole genome shotgun (WGS) entry which is preliminary data.</text>
</comment>
<dbReference type="Pfam" id="PF19527">
    <property type="entry name" value="DUF6055"/>
    <property type="match status" value="1"/>
</dbReference>
<sequence length="455" mass="52653">MKRHFILFHFILSTGFGSWSAQAQGQSDHFVLPPGKAIYQPKEFAGQDWYSDTSRYSYRRMSCTDNLAIFWEKGFGNDLAAPPDLEGHPMAVDLENLKYQLERFYLFYRDSLKFVKPGSQSEKYRMMAMIQYSLEGTAYGGDYDQVIGAFWATPNRLQDKRLNAVAHELGHSFQLQSIADGEGVAWGGNGIFEMGAQWMLWQVNPHWIDDETYHWDAFKKNTHKAFLHTENIYRSPYILEYWSERQGLPFIGELFRQGKKGEDPVMTYKRMQNLSQEQFNDEMFDAYQHLINFDYKRVFSITRPWANSFPDFRTCLEEKKDGWYQVRKAWCPENYGFNAIHLQVPAAGTTVQITFAGLTPAGQDYNIQSPEKAGWRYGFVGVTATGQTIRGEVHKNRKGKVSFKTPKDQPLSHLWFIVMGAPAEHRMNPGWNPQGPQPTDAQWPYKIKVKGTEIL</sequence>
<feature type="signal peptide" evidence="1">
    <location>
        <begin position="1"/>
        <end position="23"/>
    </location>
</feature>
<feature type="chain" id="PRO_5042708685" evidence="1">
    <location>
        <begin position="24"/>
        <end position="455"/>
    </location>
</feature>
<evidence type="ECO:0000256" key="1">
    <source>
        <dbReference type="SAM" id="SignalP"/>
    </source>
</evidence>
<evidence type="ECO:0000313" key="3">
    <source>
        <dbReference type="EMBL" id="RGV18184.1"/>
    </source>
</evidence>
<dbReference type="InterPro" id="IPR045690">
    <property type="entry name" value="DUF6055"/>
</dbReference>
<dbReference type="Proteomes" id="UP000283426">
    <property type="component" value="Unassembled WGS sequence"/>
</dbReference>
<dbReference type="GeneID" id="61273363"/>
<dbReference type="AlphaFoldDB" id="A0A3D1UG59"/>